<proteinExistence type="predicted"/>
<evidence type="ECO:0000256" key="1">
    <source>
        <dbReference type="SAM" id="SignalP"/>
    </source>
</evidence>
<dbReference type="AlphaFoldDB" id="A0A2M4C799"/>
<organism evidence="2">
    <name type="scientific">Anopheles marajoara</name>
    <dbReference type="NCBI Taxonomy" id="58244"/>
    <lineage>
        <taxon>Eukaryota</taxon>
        <taxon>Metazoa</taxon>
        <taxon>Ecdysozoa</taxon>
        <taxon>Arthropoda</taxon>
        <taxon>Hexapoda</taxon>
        <taxon>Insecta</taxon>
        <taxon>Pterygota</taxon>
        <taxon>Neoptera</taxon>
        <taxon>Endopterygota</taxon>
        <taxon>Diptera</taxon>
        <taxon>Nematocera</taxon>
        <taxon>Culicoidea</taxon>
        <taxon>Culicidae</taxon>
        <taxon>Anophelinae</taxon>
        <taxon>Anopheles</taxon>
    </lineage>
</organism>
<protein>
    <submittedName>
        <fullName evidence="2">Putative secreted protein</fullName>
    </submittedName>
</protein>
<evidence type="ECO:0000313" key="2">
    <source>
        <dbReference type="EMBL" id="MBW61194.1"/>
    </source>
</evidence>
<name>A0A2M4C799_9DIPT</name>
<reference evidence="2" key="1">
    <citation type="submission" date="2018-01" db="EMBL/GenBank/DDBJ databases">
        <title>An insight into the sialome of Amazonian anophelines.</title>
        <authorList>
            <person name="Ribeiro J.M."/>
            <person name="Scarpassa V."/>
            <person name="Calvo E."/>
        </authorList>
    </citation>
    <scope>NUCLEOTIDE SEQUENCE</scope>
    <source>
        <tissue evidence="2">Salivary glands</tissue>
    </source>
</reference>
<dbReference type="EMBL" id="GGFJ01012053">
    <property type="protein sequence ID" value="MBW61194.1"/>
    <property type="molecule type" value="Transcribed_RNA"/>
</dbReference>
<keyword evidence="1" id="KW-0732">Signal</keyword>
<accession>A0A2M4C799</accession>
<sequence>MHFLNLKTFLFSFSCICVFRSRLVLATSELVLQFWASRCGSIPRSPSFLVIHTLSLTCTESRIQIHLRFLHTFPYHRIPRNRRRNGKKNKHSLDTQMAPMAGFKYIYIIHKLHKLHLPSSKS</sequence>
<feature type="signal peptide" evidence="1">
    <location>
        <begin position="1"/>
        <end position="26"/>
    </location>
</feature>
<feature type="chain" id="PRO_5014824485" evidence="1">
    <location>
        <begin position="27"/>
        <end position="122"/>
    </location>
</feature>